<comment type="similarity">
    <text evidence="1">Belongs to the class-I aminoacyl-tRNA synthetase family.</text>
</comment>
<dbReference type="InterPro" id="IPR009080">
    <property type="entry name" value="tRNAsynth_Ia_anticodon-bd"/>
</dbReference>
<feature type="region of interest" description="Disordered" evidence="7">
    <location>
        <begin position="362"/>
        <end position="396"/>
    </location>
</feature>
<dbReference type="AlphaFoldDB" id="A0AAN6SU75"/>
<evidence type="ECO:0000256" key="4">
    <source>
        <dbReference type="ARBA" id="ARBA00022840"/>
    </source>
</evidence>
<dbReference type="Pfam" id="PF08264">
    <property type="entry name" value="Anticodon_1"/>
    <property type="match status" value="1"/>
</dbReference>
<dbReference type="InterPro" id="IPR004493">
    <property type="entry name" value="Leu-tRNA-synth_Ia_arc/euk"/>
</dbReference>
<dbReference type="Proteomes" id="UP001303115">
    <property type="component" value="Unassembled WGS sequence"/>
</dbReference>
<accession>A0AAN6SU75</accession>
<keyword evidence="3" id="KW-0547">Nucleotide-binding</keyword>
<dbReference type="InterPro" id="IPR013155">
    <property type="entry name" value="M/V/L/I-tRNA-synth_anticd-bd"/>
</dbReference>
<gene>
    <name evidence="10" type="ORF">C8A01DRAFT_13651</name>
</gene>
<name>A0AAN6SU75_9PEZI</name>
<keyword evidence="4" id="KW-0067">ATP-binding</keyword>
<dbReference type="SUPFAM" id="SSF52374">
    <property type="entry name" value="Nucleotidylyl transferase"/>
    <property type="match status" value="1"/>
</dbReference>
<organism evidence="10 11">
    <name type="scientific">Parachaetomium inaequale</name>
    <dbReference type="NCBI Taxonomy" id="2588326"/>
    <lineage>
        <taxon>Eukaryota</taxon>
        <taxon>Fungi</taxon>
        <taxon>Dikarya</taxon>
        <taxon>Ascomycota</taxon>
        <taxon>Pezizomycotina</taxon>
        <taxon>Sordariomycetes</taxon>
        <taxon>Sordariomycetidae</taxon>
        <taxon>Sordariales</taxon>
        <taxon>Chaetomiaceae</taxon>
        <taxon>Parachaetomium</taxon>
    </lineage>
</organism>
<keyword evidence="5" id="KW-0648">Protein biosynthesis</keyword>
<dbReference type="GO" id="GO:0005524">
    <property type="term" value="F:ATP binding"/>
    <property type="evidence" value="ECO:0007669"/>
    <property type="project" value="UniProtKB-KW"/>
</dbReference>
<dbReference type="GO" id="GO:0006429">
    <property type="term" value="P:leucyl-tRNA aminoacylation"/>
    <property type="evidence" value="ECO:0007669"/>
    <property type="project" value="InterPro"/>
</dbReference>
<keyword evidence="11" id="KW-1185">Reference proteome</keyword>
<sequence>MSWSVQGCVSSACTKSTGNFLTLTSAVQKFGADATRISLADGSDGIDDANFEETTANATILKLFELKRWTENAIQHTRLLGPDEDFCQVRAAGEVEHVDSIQRTGAMVFWDSLFMNDMNVLISQTIQAYKLTNFKAALKCGFYDFTAARDSYRAATQSASVGMHHDCVRYYVESQALLVCIFAPHWADYIWREPSTIQLERFPRATEPSSQLQATSEYIKSTTARVLAAHAGQQKRLAKGKKGLLFDPTQDKALNIYVAKSWPPWQQRYVDLVREQLGGGASLDVKSVAKMVGKADMKRAMPFIQDLKRRLEESGESPDAVLDRILGFDEVEALKEMVAILRSTVPKLKGINVIIVDDERGQNETSSNAGGNGTVEVPQVASSAEPGNPSLEFFNV</sequence>
<evidence type="ECO:0000256" key="6">
    <source>
        <dbReference type="ARBA" id="ARBA00023146"/>
    </source>
</evidence>
<evidence type="ECO:0000313" key="11">
    <source>
        <dbReference type="Proteomes" id="UP001303115"/>
    </source>
</evidence>
<dbReference type="GO" id="GO:0004823">
    <property type="term" value="F:leucine-tRNA ligase activity"/>
    <property type="evidence" value="ECO:0007669"/>
    <property type="project" value="InterPro"/>
</dbReference>
<dbReference type="Pfam" id="PF24810">
    <property type="entry name" value="RBD_LARS1"/>
    <property type="match status" value="1"/>
</dbReference>
<reference evidence="11" key="1">
    <citation type="journal article" date="2023" name="Mol. Phylogenet. Evol.">
        <title>Genome-scale phylogeny and comparative genomics of the fungal order Sordariales.</title>
        <authorList>
            <person name="Hensen N."/>
            <person name="Bonometti L."/>
            <person name="Westerberg I."/>
            <person name="Brannstrom I.O."/>
            <person name="Guillou S."/>
            <person name="Cros-Aarteil S."/>
            <person name="Calhoun S."/>
            <person name="Haridas S."/>
            <person name="Kuo A."/>
            <person name="Mondo S."/>
            <person name="Pangilinan J."/>
            <person name="Riley R."/>
            <person name="LaButti K."/>
            <person name="Andreopoulos B."/>
            <person name="Lipzen A."/>
            <person name="Chen C."/>
            <person name="Yan M."/>
            <person name="Daum C."/>
            <person name="Ng V."/>
            <person name="Clum A."/>
            <person name="Steindorff A."/>
            <person name="Ohm R.A."/>
            <person name="Martin F."/>
            <person name="Silar P."/>
            <person name="Natvig D.O."/>
            <person name="Lalanne C."/>
            <person name="Gautier V."/>
            <person name="Ament-Velasquez S.L."/>
            <person name="Kruys A."/>
            <person name="Hutchinson M.I."/>
            <person name="Powell A.J."/>
            <person name="Barry K."/>
            <person name="Miller A.N."/>
            <person name="Grigoriev I.V."/>
            <person name="Debuchy R."/>
            <person name="Gladieux P."/>
            <person name="Hiltunen Thoren M."/>
            <person name="Johannesson H."/>
        </authorList>
    </citation>
    <scope>NUCLEOTIDE SEQUENCE [LARGE SCALE GENOMIC DNA]</scope>
    <source>
        <strain evidence="11">CBS 284.82</strain>
    </source>
</reference>
<evidence type="ECO:0000259" key="9">
    <source>
        <dbReference type="Pfam" id="PF24810"/>
    </source>
</evidence>
<evidence type="ECO:0000256" key="7">
    <source>
        <dbReference type="SAM" id="MobiDB-lite"/>
    </source>
</evidence>
<dbReference type="SUPFAM" id="SSF47323">
    <property type="entry name" value="Anticodon-binding domain of a subclass of class I aminoacyl-tRNA synthetases"/>
    <property type="match status" value="1"/>
</dbReference>
<keyword evidence="2 10" id="KW-0436">Ligase</keyword>
<evidence type="ECO:0000259" key="8">
    <source>
        <dbReference type="Pfam" id="PF08264"/>
    </source>
</evidence>
<evidence type="ECO:0000256" key="2">
    <source>
        <dbReference type="ARBA" id="ARBA00022598"/>
    </source>
</evidence>
<comment type="caution">
    <text evidence="10">The sequence shown here is derived from an EMBL/GenBank/DDBJ whole genome shotgun (WGS) entry which is preliminary data.</text>
</comment>
<feature type="domain" description="Methionyl/Valyl/Leucyl/Isoleucyl-tRNA synthetase anticodon-binding" evidence="8">
    <location>
        <begin position="114"/>
        <end position="218"/>
    </location>
</feature>
<evidence type="ECO:0000256" key="5">
    <source>
        <dbReference type="ARBA" id="ARBA00022917"/>
    </source>
</evidence>
<dbReference type="EMBL" id="MU854336">
    <property type="protein sequence ID" value="KAK4042727.1"/>
    <property type="molecule type" value="Genomic_DNA"/>
</dbReference>
<dbReference type="InterPro" id="IPR055416">
    <property type="entry name" value="RBD_LARS1"/>
</dbReference>
<protein>
    <submittedName>
        <fullName evidence="10">Leucine--tRNA ligase, cytoplasmic</fullName>
    </submittedName>
</protein>
<evidence type="ECO:0000256" key="1">
    <source>
        <dbReference type="ARBA" id="ARBA00005594"/>
    </source>
</evidence>
<evidence type="ECO:0000313" key="10">
    <source>
        <dbReference type="EMBL" id="KAK4042727.1"/>
    </source>
</evidence>
<dbReference type="PANTHER" id="PTHR45794:SF1">
    <property type="entry name" value="LEUCINE--TRNA LIGASE, CYTOPLASMIC"/>
    <property type="match status" value="1"/>
</dbReference>
<proteinExistence type="inferred from homology"/>
<dbReference type="PANTHER" id="PTHR45794">
    <property type="entry name" value="LEUCYL-TRNA SYNTHETASE"/>
    <property type="match status" value="1"/>
</dbReference>
<feature type="domain" description="Leucine--tRNA ligase RagD-binding" evidence="9">
    <location>
        <begin position="258"/>
        <end position="317"/>
    </location>
</feature>
<dbReference type="Gene3D" id="1.10.730.10">
    <property type="entry name" value="Isoleucyl-tRNA Synthetase, Domain 1"/>
    <property type="match status" value="1"/>
</dbReference>
<keyword evidence="6" id="KW-0030">Aminoacyl-tRNA synthetase</keyword>
<evidence type="ECO:0000256" key="3">
    <source>
        <dbReference type="ARBA" id="ARBA00022741"/>
    </source>
</evidence>